<feature type="binding site" evidence="9">
    <location>
        <position position="127"/>
    </location>
    <ligand>
        <name>FMN</name>
        <dbReference type="ChEBI" id="CHEBI:58210"/>
    </ligand>
</feature>
<dbReference type="UniPathway" id="UPA00070"/>
<keyword evidence="8 9" id="KW-0560">Oxidoreductase</keyword>
<dbReference type="EMBL" id="CP035807">
    <property type="protein sequence ID" value="QEN03690.1"/>
    <property type="molecule type" value="Genomic_DNA"/>
</dbReference>
<comment type="subcellular location">
    <subcellularLocation>
        <location evidence="1 9">Cytoplasm</location>
    </subcellularLocation>
</comment>
<evidence type="ECO:0000313" key="11">
    <source>
        <dbReference type="EMBL" id="QEN03690.1"/>
    </source>
</evidence>
<comment type="cofactor">
    <cofactor evidence="9">
        <name>FMN</name>
        <dbReference type="ChEBI" id="CHEBI:58210"/>
    </cofactor>
    <text evidence="9">Binds 1 FMN per subunit.</text>
</comment>
<dbReference type="InterPro" id="IPR013785">
    <property type="entry name" value="Aldolase_TIM"/>
</dbReference>
<comment type="pathway">
    <text evidence="2 9">Pyrimidine metabolism; UMP biosynthesis via de novo pathway.</text>
</comment>
<evidence type="ECO:0000256" key="7">
    <source>
        <dbReference type="ARBA" id="ARBA00022975"/>
    </source>
</evidence>
<comment type="catalytic activity">
    <reaction evidence="9">
        <text>(S)-dihydroorotate + A = orotate + AH2</text>
        <dbReference type="Rhea" id="RHEA:18073"/>
        <dbReference type="ChEBI" id="CHEBI:13193"/>
        <dbReference type="ChEBI" id="CHEBI:17499"/>
        <dbReference type="ChEBI" id="CHEBI:30839"/>
        <dbReference type="ChEBI" id="CHEBI:30864"/>
    </reaction>
</comment>
<proteinExistence type="inferred from homology"/>
<dbReference type="PIRSF" id="PIRSF000164">
    <property type="entry name" value="DHO_oxidase"/>
    <property type="match status" value="1"/>
</dbReference>
<dbReference type="InterPro" id="IPR024920">
    <property type="entry name" value="Dihydroorotate_DH_1"/>
</dbReference>
<dbReference type="PANTHER" id="PTHR48109">
    <property type="entry name" value="DIHYDROOROTATE DEHYDROGENASE (QUINONE), MITOCHONDRIAL-RELATED"/>
    <property type="match status" value="1"/>
</dbReference>
<feature type="binding site" evidence="9">
    <location>
        <begin position="44"/>
        <end position="45"/>
    </location>
    <ligand>
        <name>FMN</name>
        <dbReference type="ChEBI" id="CHEBI:58210"/>
    </ligand>
</feature>
<keyword evidence="7 9" id="KW-0665">Pyrimidine biosynthesis</keyword>
<keyword evidence="12" id="KW-1185">Reference proteome</keyword>
<gene>
    <name evidence="9" type="primary">pyrD</name>
    <name evidence="11" type="ORF">EW093_02900</name>
</gene>
<dbReference type="SUPFAM" id="SSF51395">
    <property type="entry name" value="FMN-linked oxidoreductases"/>
    <property type="match status" value="1"/>
</dbReference>
<dbReference type="HAMAP" id="MF_00224">
    <property type="entry name" value="DHO_dh_type1"/>
    <property type="match status" value="1"/>
</dbReference>
<feature type="binding site" evidence="9">
    <location>
        <begin position="265"/>
        <end position="266"/>
    </location>
    <ligand>
        <name>FMN</name>
        <dbReference type="ChEBI" id="CHEBI:58210"/>
    </ligand>
</feature>
<reference evidence="11 12" key="2">
    <citation type="submission" date="2019-09" db="EMBL/GenBank/DDBJ databases">
        <title>Complete Genome Sequence and Methylome Analysis of free living Spirochaetas.</title>
        <authorList>
            <person name="Leshcheva N."/>
            <person name="Mikheeva N."/>
        </authorList>
    </citation>
    <scope>NUCLEOTIDE SEQUENCE [LARGE SCALE GENOMIC DNA]</scope>
    <source>
        <strain evidence="11 12">P</strain>
    </source>
</reference>
<dbReference type="NCBIfam" id="NF005574">
    <property type="entry name" value="PRK07259.1"/>
    <property type="match status" value="1"/>
</dbReference>
<feature type="binding site" evidence="9">
    <location>
        <position position="20"/>
    </location>
    <ligand>
        <name>FMN</name>
        <dbReference type="ChEBI" id="CHEBI:58210"/>
    </ligand>
</feature>
<evidence type="ECO:0000256" key="9">
    <source>
        <dbReference type="HAMAP-Rule" id="MF_00224"/>
    </source>
</evidence>
<dbReference type="KEGG" id="sper:EW093_02900"/>
<comment type="function">
    <text evidence="9">Catalyzes the conversion of dihydroorotate to orotate.</text>
</comment>
<dbReference type="Gene3D" id="3.20.20.70">
    <property type="entry name" value="Aldolase class I"/>
    <property type="match status" value="1"/>
</dbReference>
<evidence type="ECO:0000256" key="5">
    <source>
        <dbReference type="ARBA" id="ARBA00022630"/>
    </source>
</evidence>
<evidence type="ECO:0000256" key="2">
    <source>
        <dbReference type="ARBA" id="ARBA00004725"/>
    </source>
</evidence>
<feature type="binding site" evidence="9">
    <location>
        <position position="191"/>
    </location>
    <ligand>
        <name>FMN</name>
        <dbReference type="ChEBI" id="CHEBI:58210"/>
    </ligand>
</feature>
<evidence type="ECO:0000259" key="10">
    <source>
        <dbReference type="Pfam" id="PF01180"/>
    </source>
</evidence>
<comment type="similarity">
    <text evidence="3 9">Belongs to the dihydroorotate dehydrogenase family. Type 1 subfamily.</text>
</comment>
<feature type="binding site" evidence="9">
    <location>
        <position position="44"/>
    </location>
    <ligand>
        <name>substrate</name>
    </ligand>
</feature>
<dbReference type="InterPro" id="IPR049622">
    <property type="entry name" value="Dihydroorotate_DH_I"/>
</dbReference>
<keyword evidence="5 9" id="KW-0285">Flavoprotein</keyword>
<organism evidence="11 12">
    <name type="scientific">Thiospirochaeta perfilievii</name>
    <dbReference type="NCBI Taxonomy" id="252967"/>
    <lineage>
        <taxon>Bacteria</taxon>
        <taxon>Pseudomonadati</taxon>
        <taxon>Spirochaetota</taxon>
        <taxon>Spirochaetia</taxon>
        <taxon>Spirochaetales</taxon>
        <taxon>Spirochaetaceae</taxon>
        <taxon>Thiospirochaeta</taxon>
    </lineage>
</organism>
<feature type="binding site" evidence="9">
    <location>
        <begin position="243"/>
        <end position="244"/>
    </location>
    <ligand>
        <name>FMN</name>
        <dbReference type="ChEBI" id="CHEBI:58210"/>
    </ligand>
</feature>
<evidence type="ECO:0000256" key="3">
    <source>
        <dbReference type="ARBA" id="ARBA00008008"/>
    </source>
</evidence>
<dbReference type="GO" id="GO:0006207">
    <property type="term" value="P:'de novo' pyrimidine nucleobase biosynthetic process"/>
    <property type="evidence" value="ECO:0007669"/>
    <property type="project" value="InterPro"/>
</dbReference>
<dbReference type="InterPro" id="IPR033888">
    <property type="entry name" value="DHOD_1B"/>
</dbReference>
<dbReference type="RefSeq" id="WP_149566948.1">
    <property type="nucleotide sequence ID" value="NZ_CP035807.1"/>
</dbReference>
<evidence type="ECO:0000256" key="4">
    <source>
        <dbReference type="ARBA" id="ARBA00022490"/>
    </source>
</evidence>
<dbReference type="InterPro" id="IPR050074">
    <property type="entry name" value="DHO_dehydrogenase"/>
</dbReference>
<keyword evidence="4 9" id="KW-0963">Cytoplasm</keyword>
<dbReference type="Proteomes" id="UP000323824">
    <property type="component" value="Chromosome"/>
</dbReference>
<keyword evidence="6 9" id="KW-0288">FMN</keyword>
<dbReference type="OrthoDB" id="9794954at2"/>
<reference evidence="11 12" key="1">
    <citation type="submission" date="2019-02" db="EMBL/GenBank/DDBJ databases">
        <authorList>
            <person name="Fomenkov A."/>
            <person name="Dubinina G."/>
            <person name="Grabovich M."/>
            <person name="Vincze T."/>
            <person name="Roberts R.J."/>
        </authorList>
    </citation>
    <scope>NUCLEOTIDE SEQUENCE [LARGE SCALE GENOMIC DNA]</scope>
    <source>
        <strain evidence="11 12">P</strain>
    </source>
</reference>
<dbReference type="Pfam" id="PF01180">
    <property type="entry name" value="DHO_dh"/>
    <property type="match status" value="1"/>
</dbReference>
<feature type="binding site" evidence="9">
    <location>
        <begin position="68"/>
        <end position="72"/>
    </location>
    <ligand>
        <name>substrate</name>
    </ligand>
</feature>
<dbReference type="EC" id="1.3.-.-" evidence="9"/>
<feature type="binding site" evidence="9">
    <location>
        <position position="165"/>
    </location>
    <ligand>
        <name>FMN</name>
        <dbReference type="ChEBI" id="CHEBI:58210"/>
    </ligand>
</feature>
<feature type="active site" description="Nucleophile" evidence="9">
    <location>
        <position position="130"/>
    </location>
</feature>
<evidence type="ECO:0000313" key="12">
    <source>
        <dbReference type="Proteomes" id="UP000323824"/>
    </source>
</evidence>
<dbReference type="GO" id="GO:0005737">
    <property type="term" value="C:cytoplasm"/>
    <property type="evidence" value="ECO:0007669"/>
    <property type="project" value="UniProtKB-SubCell"/>
</dbReference>
<dbReference type="FunFam" id="3.20.20.70:FF:000027">
    <property type="entry name" value="Dihydropyrimidine dehydrogenase [NADP(+)]"/>
    <property type="match status" value="1"/>
</dbReference>
<dbReference type="CDD" id="cd04740">
    <property type="entry name" value="DHOD_1B_like"/>
    <property type="match status" value="1"/>
</dbReference>
<dbReference type="PANTHER" id="PTHR48109:SF1">
    <property type="entry name" value="DIHYDROOROTATE DEHYDROGENASE (FUMARATE)"/>
    <property type="match status" value="1"/>
</dbReference>
<dbReference type="InterPro" id="IPR012135">
    <property type="entry name" value="Dihydroorotate_DH_1_2"/>
</dbReference>
<feature type="binding site" evidence="9">
    <location>
        <position position="99"/>
    </location>
    <ligand>
        <name>FMN</name>
        <dbReference type="ChEBI" id="CHEBI:58210"/>
    </ligand>
</feature>
<feature type="binding site" evidence="9">
    <location>
        <position position="217"/>
    </location>
    <ligand>
        <name>FMN</name>
        <dbReference type="ChEBI" id="CHEBI:58210"/>
    </ligand>
</feature>
<accession>A0A5C1Q9C0</accession>
<protein>
    <recommendedName>
        <fullName evidence="9">Dihydroorotate dehydrogenase</fullName>
        <shortName evidence="9">DHOD</shortName>
        <shortName evidence="9">DHODase</shortName>
        <shortName evidence="9">DHOdehase</shortName>
        <ecNumber evidence="9">1.3.-.-</ecNumber>
    </recommendedName>
</protein>
<dbReference type="AlphaFoldDB" id="A0A5C1Q9C0"/>
<name>A0A5C1Q9C0_9SPIO</name>
<dbReference type="InterPro" id="IPR001295">
    <property type="entry name" value="Dihydroorotate_DH_CS"/>
</dbReference>
<feature type="binding site" evidence="9">
    <location>
        <begin position="192"/>
        <end position="193"/>
    </location>
    <ligand>
        <name>substrate</name>
    </ligand>
</feature>
<evidence type="ECO:0000256" key="1">
    <source>
        <dbReference type="ARBA" id="ARBA00004496"/>
    </source>
</evidence>
<sequence>MDLKVKIGNQILPNPVGVASGTFGYGEEYGELIDLSKLGAIYTKAVTVLPREGNRLPRLTETPNGMINSIGLANSGVEGFLKNKVPFLNTIKSCKNIVNVAGSTEDEYVKVVEMIDHVESVWGYEINISCPNVKCGGLAFGTDPIQVERLTRVIKSKTKKPVIMKLTPNVTDITTVATACEIGGADAVSCINTVMGMKIDIHKKQPAIYQKTGGLSGPAIKPVGVAAVYRVSKKITIPVVGLGGIMNAEDAIEYFLAGASAIQVGTANFINPNAPLDILDGIKDYMKENNLNKISDFHGFID</sequence>
<dbReference type="NCBIfam" id="TIGR01037">
    <property type="entry name" value="pyrD_sub1_fam"/>
    <property type="match status" value="1"/>
</dbReference>
<dbReference type="InterPro" id="IPR005720">
    <property type="entry name" value="Dihydroorotate_DH_cat"/>
</dbReference>
<evidence type="ECO:0000256" key="8">
    <source>
        <dbReference type="ARBA" id="ARBA00023002"/>
    </source>
</evidence>
<dbReference type="PROSITE" id="PS00911">
    <property type="entry name" value="DHODEHASE_1"/>
    <property type="match status" value="1"/>
</dbReference>
<dbReference type="GO" id="GO:0044205">
    <property type="term" value="P:'de novo' UMP biosynthetic process"/>
    <property type="evidence" value="ECO:0007669"/>
    <property type="project" value="UniProtKB-UniRule"/>
</dbReference>
<evidence type="ECO:0000256" key="6">
    <source>
        <dbReference type="ARBA" id="ARBA00022643"/>
    </source>
</evidence>
<dbReference type="GO" id="GO:0004152">
    <property type="term" value="F:dihydroorotate dehydrogenase activity"/>
    <property type="evidence" value="ECO:0007669"/>
    <property type="project" value="UniProtKB-UniRule"/>
</dbReference>
<feature type="binding site" evidence="9">
    <location>
        <position position="127"/>
    </location>
    <ligand>
        <name>substrate</name>
    </ligand>
</feature>
<dbReference type="PROSITE" id="PS00912">
    <property type="entry name" value="DHODEHASE_2"/>
    <property type="match status" value="1"/>
</dbReference>
<feature type="domain" description="Dihydroorotate dehydrogenase catalytic" evidence="10">
    <location>
        <begin position="3"/>
        <end position="286"/>
    </location>
</feature>